<proteinExistence type="predicted"/>
<organism evidence="1 2">
    <name type="scientific">Elysia marginata</name>
    <dbReference type="NCBI Taxonomy" id="1093978"/>
    <lineage>
        <taxon>Eukaryota</taxon>
        <taxon>Metazoa</taxon>
        <taxon>Spiralia</taxon>
        <taxon>Lophotrochozoa</taxon>
        <taxon>Mollusca</taxon>
        <taxon>Gastropoda</taxon>
        <taxon>Heterobranchia</taxon>
        <taxon>Euthyneura</taxon>
        <taxon>Panpulmonata</taxon>
        <taxon>Sacoglossa</taxon>
        <taxon>Placobranchoidea</taxon>
        <taxon>Plakobranchidae</taxon>
        <taxon>Elysia</taxon>
    </lineage>
</organism>
<keyword evidence="2" id="KW-1185">Reference proteome</keyword>
<accession>A0AAV4ITZ2</accession>
<gene>
    <name evidence="1" type="ORF">ElyMa_003151800</name>
</gene>
<comment type="caution">
    <text evidence="1">The sequence shown here is derived from an EMBL/GenBank/DDBJ whole genome shotgun (WGS) entry which is preliminary data.</text>
</comment>
<protein>
    <submittedName>
        <fullName evidence="1">Uncharacterized protein</fullName>
    </submittedName>
</protein>
<sequence length="116" mass="13077">MCVPTSGRLCLKTPHYFHVTYHVTTGDSSPRLGTEIYYGHETPFSIKLSQVRELTRSRSRDDVANMTSGDLDTVVDECTAAGQKCEFYVKHKKTPKKHHINGECKKKGQGHIKNVI</sequence>
<dbReference type="AlphaFoldDB" id="A0AAV4ITZ2"/>
<reference evidence="1 2" key="1">
    <citation type="journal article" date="2021" name="Elife">
        <title>Chloroplast acquisition without the gene transfer in kleptoplastic sea slugs, Plakobranchus ocellatus.</title>
        <authorList>
            <person name="Maeda T."/>
            <person name="Takahashi S."/>
            <person name="Yoshida T."/>
            <person name="Shimamura S."/>
            <person name="Takaki Y."/>
            <person name="Nagai Y."/>
            <person name="Toyoda A."/>
            <person name="Suzuki Y."/>
            <person name="Arimoto A."/>
            <person name="Ishii H."/>
            <person name="Satoh N."/>
            <person name="Nishiyama T."/>
            <person name="Hasebe M."/>
            <person name="Maruyama T."/>
            <person name="Minagawa J."/>
            <person name="Obokata J."/>
            <person name="Shigenobu S."/>
        </authorList>
    </citation>
    <scope>NUCLEOTIDE SEQUENCE [LARGE SCALE GENOMIC DNA]</scope>
</reference>
<dbReference type="EMBL" id="BMAT01006491">
    <property type="protein sequence ID" value="GFS13983.1"/>
    <property type="molecule type" value="Genomic_DNA"/>
</dbReference>
<evidence type="ECO:0000313" key="2">
    <source>
        <dbReference type="Proteomes" id="UP000762676"/>
    </source>
</evidence>
<evidence type="ECO:0000313" key="1">
    <source>
        <dbReference type="EMBL" id="GFS13983.1"/>
    </source>
</evidence>
<dbReference type="Proteomes" id="UP000762676">
    <property type="component" value="Unassembled WGS sequence"/>
</dbReference>
<name>A0AAV4ITZ2_9GAST</name>